<evidence type="ECO:0000313" key="3">
    <source>
        <dbReference type="EMBL" id="MDQ0315145.1"/>
    </source>
</evidence>
<feature type="transmembrane region" description="Helical" evidence="1">
    <location>
        <begin position="61"/>
        <end position="84"/>
    </location>
</feature>
<keyword evidence="1" id="KW-0472">Membrane</keyword>
<dbReference type="AlphaFoldDB" id="A0AAE3VNZ6"/>
<dbReference type="RefSeq" id="WP_306884984.1">
    <property type="nucleotide sequence ID" value="NZ_JAUSUL010000002.1"/>
</dbReference>
<feature type="transmembrane region" description="Helical" evidence="1">
    <location>
        <begin position="220"/>
        <end position="241"/>
    </location>
</feature>
<sequence>MPTLDYCVRRTADMLRVYWMLVRIIVPMTIATHLLSEFGVIDRIAPALSPLMGLYGLSPEYAFGVLTGALVGIWGGLAVLFTLVPAGSISVADMTIFSSMLLFVHALPVEQQIVARAGPSFWVTTVLRVAGGLVYAALLHGIFATTGWLSEPIDPAWIPVEDTAGWGGFLTDLGYGMLILLAILLALSWGMEILRMVGAMELIKRALAPMLRLAGLSAEATHFTAVGLVLGLAFGGGLLIAEARAGHVPPRQVFLACVFMGFAHGLIEDTLVVIAVGADVWGVLVGRVVFAVAASALVALVLAGVSDRVFARWLYRRREGTTATV</sequence>
<name>A0AAE3VNZ6_9HYPH</name>
<feature type="domain" description="Nucleoside transporter/FeoB GTPase Gate" evidence="2">
    <location>
        <begin position="19"/>
        <end position="109"/>
    </location>
</feature>
<keyword evidence="4" id="KW-1185">Reference proteome</keyword>
<evidence type="ECO:0000259" key="2">
    <source>
        <dbReference type="Pfam" id="PF07670"/>
    </source>
</evidence>
<accession>A0AAE3VNZ6</accession>
<proteinExistence type="predicted"/>
<dbReference type="EMBL" id="JAUSUL010000002">
    <property type="protein sequence ID" value="MDQ0315145.1"/>
    <property type="molecule type" value="Genomic_DNA"/>
</dbReference>
<dbReference type="Pfam" id="PF07670">
    <property type="entry name" value="Gate"/>
    <property type="match status" value="2"/>
</dbReference>
<feature type="domain" description="Nucleoside transporter/FeoB GTPase Gate" evidence="2">
    <location>
        <begin position="178"/>
        <end position="268"/>
    </location>
</feature>
<organism evidence="3 4">
    <name type="scientific">Amorphus orientalis</name>
    <dbReference type="NCBI Taxonomy" id="649198"/>
    <lineage>
        <taxon>Bacteria</taxon>
        <taxon>Pseudomonadati</taxon>
        <taxon>Pseudomonadota</taxon>
        <taxon>Alphaproteobacteria</taxon>
        <taxon>Hyphomicrobiales</taxon>
        <taxon>Amorphaceae</taxon>
        <taxon>Amorphus</taxon>
    </lineage>
</organism>
<gene>
    <name evidence="3" type="ORF">J2S73_001602</name>
</gene>
<protein>
    <recommendedName>
        <fullName evidence="2">Nucleoside transporter/FeoB GTPase Gate domain-containing protein</fullName>
    </recommendedName>
</protein>
<feature type="transmembrane region" description="Helical" evidence="1">
    <location>
        <begin position="169"/>
        <end position="191"/>
    </location>
</feature>
<comment type="caution">
    <text evidence="3">The sequence shown here is derived from an EMBL/GenBank/DDBJ whole genome shotgun (WGS) entry which is preliminary data.</text>
</comment>
<feature type="transmembrane region" description="Helical" evidence="1">
    <location>
        <begin position="288"/>
        <end position="310"/>
    </location>
</feature>
<feature type="transmembrane region" description="Helical" evidence="1">
    <location>
        <begin position="129"/>
        <end position="149"/>
    </location>
</feature>
<feature type="transmembrane region" description="Helical" evidence="1">
    <location>
        <begin position="21"/>
        <end position="41"/>
    </location>
</feature>
<keyword evidence="1" id="KW-1133">Transmembrane helix</keyword>
<keyword evidence="1" id="KW-0812">Transmembrane</keyword>
<evidence type="ECO:0000313" key="4">
    <source>
        <dbReference type="Proteomes" id="UP001229244"/>
    </source>
</evidence>
<dbReference type="Proteomes" id="UP001229244">
    <property type="component" value="Unassembled WGS sequence"/>
</dbReference>
<evidence type="ECO:0000256" key="1">
    <source>
        <dbReference type="SAM" id="Phobius"/>
    </source>
</evidence>
<feature type="transmembrane region" description="Helical" evidence="1">
    <location>
        <begin position="91"/>
        <end position="109"/>
    </location>
</feature>
<feature type="transmembrane region" description="Helical" evidence="1">
    <location>
        <begin position="253"/>
        <end position="276"/>
    </location>
</feature>
<dbReference type="InterPro" id="IPR011642">
    <property type="entry name" value="Gate_dom"/>
</dbReference>
<reference evidence="3" key="1">
    <citation type="submission" date="2023-07" db="EMBL/GenBank/DDBJ databases">
        <title>Genomic Encyclopedia of Type Strains, Phase IV (KMG-IV): sequencing the most valuable type-strain genomes for metagenomic binning, comparative biology and taxonomic classification.</title>
        <authorList>
            <person name="Goeker M."/>
        </authorList>
    </citation>
    <scope>NUCLEOTIDE SEQUENCE</scope>
    <source>
        <strain evidence="3">DSM 21202</strain>
    </source>
</reference>